<feature type="region of interest" description="Disordered" evidence="7">
    <location>
        <begin position="818"/>
        <end position="872"/>
    </location>
</feature>
<name>A0AAQ3SV33_PASNO</name>
<keyword evidence="1" id="KW-0493">Microtubule</keyword>
<dbReference type="InterPro" id="IPR027417">
    <property type="entry name" value="P-loop_NTPase"/>
</dbReference>
<evidence type="ECO:0000256" key="3">
    <source>
        <dbReference type="ARBA" id="ARBA00022840"/>
    </source>
</evidence>
<dbReference type="PANTHER" id="PTHR47972">
    <property type="entry name" value="KINESIN-LIKE PROTEIN KLP-3"/>
    <property type="match status" value="1"/>
</dbReference>
<keyword evidence="4" id="KW-0505">Motor protein</keyword>
<dbReference type="PRINTS" id="PR00380">
    <property type="entry name" value="KINESINHEAVY"/>
</dbReference>
<accession>A0AAQ3SV33</accession>
<dbReference type="Gene3D" id="1.20.5.340">
    <property type="match status" value="1"/>
</dbReference>
<dbReference type="GO" id="GO:0008017">
    <property type="term" value="F:microtubule binding"/>
    <property type="evidence" value="ECO:0007669"/>
    <property type="project" value="InterPro"/>
</dbReference>
<dbReference type="SUPFAM" id="SSF52540">
    <property type="entry name" value="P-loop containing nucleoside triphosphate hydrolases"/>
    <property type="match status" value="1"/>
</dbReference>
<dbReference type="EMBL" id="CP144746">
    <property type="protein sequence ID" value="WVZ61395.1"/>
    <property type="molecule type" value="Genomic_DNA"/>
</dbReference>
<dbReference type="AlphaFoldDB" id="A0AAQ3SV33"/>
<dbReference type="GO" id="GO:0003777">
    <property type="term" value="F:microtubule motor activity"/>
    <property type="evidence" value="ECO:0007669"/>
    <property type="project" value="InterPro"/>
</dbReference>
<evidence type="ECO:0000259" key="8">
    <source>
        <dbReference type="PROSITE" id="PS50067"/>
    </source>
</evidence>
<evidence type="ECO:0000256" key="1">
    <source>
        <dbReference type="ARBA" id="ARBA00022701"/>
    </source>
</evidence>
<evidence type="ECO:0000256" key="7">
    <source>
        <dbReference type="SAM" id="MobiDB-lite"/>
    </source>
</evidence>
<keyword evidence="3" id="KW-0067">ATP-binding</keyword>
<sequence>MKGKTKEMKEYINKLRACVKWLLEREDATAAETMKTCGLLESSEKRHSELVAGIDQLENSITEIKSKHEELQQRLKTLEAEKMDALRILEDEKEARVAVEKRLNDQIKMLEDTNRSLQEYNTSLQQYNCNLQADTAKNSMVETMNDLLKKVESLRMELQHAREDRDSKSAQGTHSYHRERLRTLEIKLAAADAKLKLSDSMASETMSKLENQLESALSRLQEAEQQILDGEKLRKKLHNAILELKGNIRVFCRVRPLLSNESGAVSYPKIGENVERGIELMHNAQAYSFTFDKVFDHLASQQDVFIEISQLIQSALDGYKVCIFAYGQTGSTYTMMGNPELDDQKGLIPRSLEQIFQASQTLNARGWKYKIQVSMLEIYNEAIKDLLVRNCQNGASKYSIRHDANGDTFVPDLTVVDVISIDEVSSLLRRAAQMRSFGRTQMNEESSRSHCVFTLRILSVNEGTGQQVQGAVNLIDLAGSERLDKSGITGDRLKETQIINKSLSCLTDVTTSISKKDEHKLKANSSVRGNRALLSNMHFCFGPIGHLCVKFQLIFYLLFLTFTAVSWWGQTLMLVNLSPNVSSARESICSLRFAARVNSCEIGISRHQTQHNSGSKLRVRRCRQVPARPSRSHGSWTLALGGIGARGAGLGGAVDLAKLGVVTLKGVLAFGGIGARGAGLSGAVDLAKLEATTLKGVLALDGIGARGAGLGGAVDLAKLRATTLKDVLALGGIGARRAGLGRAVDLVKLGTRGLASSFTKSTVLPSPALRAPMPPSASTSFKVVARSFAKSTAPPSPAPRAPMPPSASMPFKIAARSFAKSTAPPSPAPCVPMPPSASTPFKVATPRFAKSTAPPSPAPRAPMLPSDSIQLP</sequence>
<evidence type="ECO:0000256" key="5">
    <source>
        <dbReference type="PROSITE-ProRule" id="PRU00283"/>
    </source>
</evidence>
<reference evidence="9 10" key="1">
    <citation type="submission" date="2024-02" db="EMBL/GenBank/DDBJ databases">
        <title>High-quality chromosome-scale genome assembly of Pensacola bahiagrass (Paspalum notatum Flugge var. saurae).</title>
        <authorList>
            <person name="Vega J.M."/>
            <person name="Podio M."/>
            <person name="Orjuela J."/>
            <person name="Siena L.A."/>
            <person name="Pessino S.C."/>
            <person name="Combes M.C."/>
            <person name="Mariac C."/>
            <person name="Albertini E."/>
            <person name="Pupilli F."/>
            <person name="Ortiz J.P.A."/>
            <person name="Leblanc O."/>
        </authorList>
    </citation>
    <scope>NUCLEOTIDE SEQUENCE [LARGE SCALE GENOMIC DNA]</scope>
    <source>
        <strain evidence="9">R1</strain>
        <tissue evidence="9">Leaf</tissue>
    </source>
</reference>
<dbReference type="SMART" id="SM00129">
    <property type="entry name" value="KISc"/>
    <property type="match status" value="1"/>
</dbReference>
<evidence type="ECO:0000256" key="2">
    <source>
        <dbReference type="ARBA" id="ARBA00022741"/>
    </source>
</evidence>
<dbReference type="InterPro" id="IPR036961">
    <property type="entry name" value="Kinesin_motor_dom_sf"/>
</dbReference>
<dbReference type="Proteomes" id="UP001341281">
    <property type="component" value="Chromosome 02"/>
</dbReference>
<dbReference type="PROSITE" id="PS50067">
    <property type="entry name" value="KINESIN_MOTOR_2"/>
    <property type="match status" value="1"/>
</dbReference>
<evidence type="ECO:0000313" key="10">
    <source>
        <dbReference type="Proteomes" id="UP001341281"/>
    </source>
</evidence>
<keyword evidence="2" id="KW-0547">Nucleotide-binding</keyword>
<feature type="coiled-coil region" evidence="6">
    <location>
        <begin position="206"/>
        <end position="240"/>
    </location>
</feature>
<feature type="compositionally biased region" description="Pro residues" evidence="7">
    <location>
        <begin position="824"/>
        <end position="837"/>
    </location>
</feature>
<proteinExistence type="inferred from homology"/>
<gene>
    <name evidence="9" type="ORF">U9M48_011278</name>
</gene>
<dbReference type="PANTHER" id="PTHR47972:SF45">
    <property type="entry name" value="PROTEIN CLARET SEGREGATIONAL"/>
    <property type="match status" value="1"/>
</dbReference>
<organism evidence="9 10">
    <name type="scientific">Paspalum notatum var. saurae</name>
    <dbReference type="NCBI Taxonomy" id="547442"/>
    <lineage>
        <taxon>Eukaryota</taxon>
        <taxon>Viridiplantae</taxon>
        <taxon>Streptophyta</taxon>
        <taxon>Embryophyta</taxon>
        <taxon>Tracheophyta</taxon>
        <taxon>Spermatophyta</taxon>
        <taxon>Magnoliopsida</taxon>
        <taxon>Liliopsida</taxon>
        <taxon>Poales</taxon>
        <taxon>Poaceae</taxon>
        <taxon>PACMAD clade</taxon>
        <taxon>Panicoideae</taxon>
        <taxon>Andropogonodae</taxon>
        <taxon>Paspaleae</taxon>
        <taxon>Paspalinae</taxon>
        <taxon>Paspalum</taxon>
    </lineage>
</organism>
<feature type="domain" description="Kinesin motor" evidence="8">
    <location>
        <begin position="247"/>
        <end position="600"/>
    </location>
</feature>
<dbReference type="SUPFAM" id="SSF58018">
    <property type="entry name" value="Coiled-coil dimerization domain from cortexillin I"/>
    <property type="match status" value="1"/>
</dbReference>
<dbReference type="GO" id="GO:0005524">
    <property type="term" value="F:ATP binding"/>
    <property type="evidence" value="ECO:0007669"/>
    <property type="project" value="UniProtKB-KW"/>
</dbReference>
<dbReference type="GO" id="GO:0005874">
    <property type="term" value="C:microtubule"/>
    <property type="evidence" value="ECO:0007669"/>
    <property type="project" value="UniProtKB-KW"/>
</dbReference>
<protein>
    <recommendedName>
        <fullName evidence="8">Kinesin motor domain-containing protein</fullName>
    </recommendedName>
</protein>
<dbReference type="GO" id="GO:0007018">
    <property type="term" value="P:microtubule-based movement"/>
    <property type="evidence" value="ECO:0007669"/>
    <property type="project" value="InterPro"/>
</dbReference>
<dbReference type="Pfam" id="PF00225">
    <property type="entry name" value="Kinesin"/>
    <property type="match status" value="1"/>
</dbReference>
<evidence type="ECO:0000256" key="6">
    <source>
        <dbReference type="SAM" id="Coils"/>
    </source>
</evidence>
<comment type="similarity">
    <text evidence="5">Belongs to the TRAFAC class myosin-kinesin ATPase superfamily. Kinesin family.</text>
</comment>
<feature type="coiled-coil region" evidence="6">
    <location>
        <begin position="40"/>
        <end position="171"/>
    </location>
</feature>
<evidence type="ECO:0000256" key="4">
    <source>
        <dbReference type="ARBA" id="ARBA00023175"/>
    </source>
</evidence>
<dbReference type="Gene3D" id="3.40.850.10">
    <property type="entry name" value="Kinesin motor domain"/>
    <property type="match status" value="1"/>
</dbReference>
<keyword evidence="6" id="KW-0175">Coiled coil</keyword>
<evidence type="ECO:0000313" key="9">
    <source>
        <dbReference type="EMBL" id="WVZ61395.1"/>
    </source>
</evidence>
<dbReference type="InterPro" id="IPR027640">
    <property type="entry name" value="Kinesin-like_fam"/>
</dbReference>
<comment type="caution">
    <text evidence="5">Lacks conserved residue(s) required for the propagation of feature annotation.</text>
</comment>
<keyword evidence="10" id="KW-1185">Reference proteome</keyword>
<dbReference type="InterPro" id="IPR001752">
    <property type="entry name" value="Kinesin_motor_dom"/>
</dbReference>